<evidence type="ECO:0000259" key="3">
    <source>
        <dbReference type="Pfam" id="PF20237"/>
    </source>
</evidence>
<keyword evidence="2" id="KW-0472">Membrane</keyword>
<dbReference type="EMBL" id="JAZHXJ010000075">
    <property type="protein sequence ID" value="KAL1876585.1"/>
    <property type="molecule type" value="Genomic_DNA"/>
</dbReference>
<keyword evidence="2" id="KW-0812">Transmembrane</keyword>
<feature type="transmembrane region" description="Helical" evidence="2">
    <location>
        <begin position="246"/>
        <end position="269"/>
    </location>
</feature>
<evidence type="ECO:0000256" key="2">
    <source>
        <dbReference type="SAM" id="Phobius"/>
    </source>
</evidence>
<evidence type="ECO:0000256" key="1">
    <source>
        <dbReference type="SAM" id="MobiDB-lite"/>
    </source>
</evidence>
<dbReference type="InterPro" id="IPR046529">
    <property type="entry name" value="DUF6594"/>
</dbReference>
<gene>
    <name evidence="4" type="ORF">VTK73DRAFT_9249</name>
</gene>
<feature type="compositionally biased region" description="Acidic residues" evidence="1">
    <location>
        <begin position="22"/>
        <end position="35"/>
    </location>
</feature>
<proteinExistence type="predicted"/>
<name>A0ABR3XLJ1_9PEZI</name>
<dbReference type="Pfam" id="PF20237">
    <property type="entry name" value="DUF6594"/>
    <property type="match status" value="1"/>
</dbReference>
<dbReference type="Proteomes" id="UP001586593">
    <property type="component" value="Unassembled WGS sequence"/>
</dbReference>
<protein>
    <recommendedName>
        <fullName evidence="3">DUF6594 domain-containing protein</fullName>
    </recommendedName>
</protein>
<organism evidence="4 5">
    <name type="scientific">Phialemonium thermophilum</name>
    <dbReference type="NCBI Taxonomy" id="223376"/>
    <lineage>
        <taxon>Eukaryota</taxon>
        <taxon>Fungi</taxon>
        <taxon>Dikarya</taxon>
        <taxon>Ascomycota</taxon>
        <taxon>Pezizomycotina</taxon>
        <taxon>Sordariomycetes</taxon>
        <taxon>Sordariomycetidae</taxon>
        <taxon>Cephalothecales</taxon>
        <taxon>Cephalothecaceae</taxon>
        <taxon>Phialemonium</taxon>
    </lineage>
</organism>
<feature type="transmembrane region" description="Helical" evidence="2">
    <location>
        <begin position="301"/>
        <end position="320"/>
    </location>
</feature>
<dbReference type="PANTHER" id="PTHR34502:SF5">
    <property type="entry name" value="DUF6594 DOMAIN-CONTAINING PROTEIN"/>
    <property type="match status" value="1"/>
</dbReference>
<feature type="domain" description="DUF6594" evidence="3">
    <location>
        <begin position="48"/>
        <end position="314"/>
    </location>
</feature>
<keyword evidence="2" id="KW-1133">Transmembrane helix</keyword>
<feature type="transmembrane region" description="Helical" evidence="2">
    <location>
        <begin position="275"/>
        <end position="294"/>
    </location>
</feature>
<accession>A0ABR3XLJ1</accession>
<feature type="region of interest" description="Disordered" evidence="1">
    <location>
        <begin position="1"/>
        <end position="36"/>
    </location>
</feature>
<keyword evidence="5" id="KW-1185">Reference proteome</keyword>
<sequence>MASRTTKMDQIPDLEMQAPRTEEEDQDASDSGDETDWIHENDTLPLGWPQFAGRRTYTRNLAYVRRFTYLFQRTIDYYGARLGCLEENLREREAQEYSQGGAKAAQLRSLLPGQKRPLGEELIDKDGKEYFFENLGPLLLNFGQFLFYEAKLSKLPRMSRAEHSNMYRSVKENGMLDEEARRHLKYQDEFISTRTDHIDAPINWIYERWSQGIVDFLGKCFRPWAENRKISTSSDDTIPMRFIRGITWYSGLGFCGVTLLLPPSIIYLLEPSKPVSISIVAGSFVLVAVVFSRVRGMKTETIFFLLTGYLAVMVNFLASLH</sequence>
<evidence type="ECO:0000313" key="5">
    <source>
        <dbReference type="Proteomes" id="UP001586593"/>
    </source>
</evidence>
<evidence type="ECO:0000313" key="4">
    <source>
        <dbReference type="EMBL" id="KAL1876585.1"/>
    </source>
</evidence>
<reference evidence="4 5" key="1">
    <citation type="journal article" date="2024" name="Commun. Biol.">
        <title>Comparative genomic analysis of thermophilic fungi reveals convergent evolutionary adaptations and gene losses.</title>
        <authorList>
            <person name="Steindorff A.S."/>
            <person name="Aguilar-Pontes M.V."/>
            <person name="Robinson A.J."/>
            <person name="Andreopoulos B."/>
            <person name="LaButti K."/>
            <person name="Kuo A."/>
            <person name="Mondo S."/>
            <person name="Riley R."/>
            <person name="Otillar R."/>
            <person name="Haridas S."/>
            <person name="Lipzen A."/>
            <person name="Grimwood J."/>
            <person name="Schmutz J."/>
            <person name="Clum A."/>
            <person name="Reid I.D."/>
            <person name="Moisan M.C."/>
            <person name="Butler G."/>
            <person name="Nguyen T.T.M."/>
            <person name="Dewar K."/>
            <person name="Conant G."/>
            <person name="Drula E."/>
            <person name="Henrissat B."/>
            <person name="Hansel C."/>
            <person name="Singer S."/>
            <person name="Hutchinson M.I."/>
            <person name="de Vries R.P."/>
            <person name="Natvig D.O."/>
            <person name="Powell A.J."/>
            <person name="Tsang A."/>
            <person name="Grigoriev I.V."/>
        </authorList>
    </citation>
    <scope>NUCLEOTIDE SEQUENCE [LARGE SCALE GENOMIC DNA]</scope>
    <source>
        <strain evidence="4 5">ATCC 24622</strain>
    </source>
</reference>
<dbReference type="PANTHER" id="PTHR34502">
    <property type="entry name" value="DUF6594 DOMAIN-CONTAINING PROTEIN-RELATED"/>
    <property type="match status" value="1"/>
</dbReference>
<comment type="caution">
    <text evidence="4">The sequence shown here is derived from an EMBL/GenBank/DDBJ whole genome shotgun (WGS) entry which is preliminary data.</text>
</comment>